<name>A0A0A9C7I2_ARUDO</name>
<organism evidence="1">
    <name type="scientific">Arundo donax</name>
    <name type="common">Giant reed</name>
    <name type="synonym">Donax arundinaceus</name>
    <dbReference type="NCBI Taxonomy" id="35708"/>
    <lineage>
        <taxon>Eukaryota</taxon>
        <taxon>Viridiplantae</taxon>
        <taxon>Streptophyta</taxon>
        <taxon>Embryophyta</taxon>
        <taxon>Tracheophyta</taxon>
        <taxon>Spermatophyta</taxon>
        <taxon>Magnoliopsida</taxon>
        <taxon>Liliopsida</taxon>
        <taxon>Poales</taxon>
        <taxon>Poaceae</taxon>
        <taxon>PACMAD clade</taxon>
        <taxon>Arundinoideae</taxon>
        <taxon>Arundineae</taxon>
        <taxon>Arundo</taxon>
    </lineage>
</organism>
<accession>A0A0A9C7I2</accession>
<dbReference type="EMBL" id="GBRH01227477">
    <property type="protein sequence ID" value="JAD70418.1"/>
    <property type="molecule type" value="Transcribed_RNA"/>
</dbReference>
<dbReference type="AlphaFoldDB" id="A0A0A9C7I2"/>
<reference evidence="1" key="2">
    <citation type="journal article" date="2015" name="Data Brief">
        <title>Shoot transcriptome of the giant reed, Arundo donax.</title>
        <authorList>
            <person name="Barrero R.A."/>
            <person name="Guerrero F.D."/>
            <person name="Moolhuijzen P."/>
            <person name="Goolsby J.A."/>
            <person name="Tidwell J."/>
            <person name="Bellgard S.E."/>
            <person name="Bellgard M.I."/>
        </authorList>
    </citation>
    <scope>NUCLEOTIDE SEQUENCE</scope>
    <source>
        <tissue evidence="1">Shoot tissue taken approximately 20 cm above the soil surface</tissue>
    </source>
</reference>
<proteinExistence type="predicted"/>
<reference evidence="1" key="1">
    <citation type="submission" date="2014-09" db="EMBL/GenBank/DDBJ databases">
        <authorList>
            <person name="Magalhaes I.L.F."/>
            <person name="Oliveira U."/>
            <person name="Santos F.R."/>
            <person name="Vidigal T.H.D.A."/>
            <person name="Brescovit A.D."/>
            <person name="Santos A.J."/>
        </authorList>
    </citation>
    <scope>NUCLEOTIDE SEQUENCE</scope>
    <source>
        <tissue evidence="1">Shoot tissue taken approximately 20 cm above the soil surface</tissue>
    </source>
</reference>
<evidence type="ECO:0000313" key="1">
    <source>
        <dbReference type="EMBL" id="JAD70418.1"/>
    </source>
</evidence>
<sequence length="81" mass="8997">MRSKSARMRRLVPPTTFSRYRETSSGGRRKQSVLTTTKDCSSMGLWAIRGEHSLVLCSTSFLWVPAVRRVSAAGPPLAFPL</sequence>
<protein>
    <submittedName>
        <fullName evidence="1">Uncharacterized protein</fullName>
    </submittedName>
</protein>